<dbReference type="PROSITE" id="PS00941">
    <property type="entry name" value="CARBOXYLESTERASE_B_2"/>
    <property type="match status" value="1"/>
</dbReference>
<gene>
    <name evidence="5" type="ORF">CFD26_101514</name>
</gene>
<dbReference type="InterPro" id="IPR002018">
    <property type="entry name" value="CarbesteraseB"/>
</dbReference>
<name>A0A3R7J271_9EURO</name>
<dbReference type="PANTHER" id="PTHR43918:SF4">
    <property type="entry name" value="CARBOXYLIC ESTER HYDROLASE"/>
    <property type="match status" value="1"/>
</dbReference>
<dbReference type="OrthoDB" id="408631at2759"/>
<dbReference type="EC" id="3.1.1.-" evidence="3"/>
<accession>A0A3R7J271</accession>
<feature type="domain" description="Carboxylesterase type B" evidence="4">
    <location>
        <begin position="1"/>
        <end position="468"/>
    </location>
</feature>
<dbReference type="STRING" id="1245748.A0A3R7J271"/>
<organism evidence="5 6">
    <name type="scientific">Aspergillus turcosus</name>
    <dbReference type="NCBI Taxonomy" id="1245748"/>
    <lineage>
        <taxon>Eukaryota</taxon>
        <taxon>Fungi</taxon>
        <taxon>Dikarya</taxon>
        <taxon>Ascomycota</taxon>
        <taxon>Pezizomycotina</taxon>
        <taxon>Eurotiomycetes</taxon>
        <taxon>Eurotiomycetidae</taxon>
        <taxon>Eurotiales</taxon>
        <taxon>Aspergillaceae</taxon>
        <taxon>Aspergillus</taxon>
        <taxon>Aspergillus subgen. Fumigati</taxon>
    </lineage>
</organism>
<sequence>MRFAAPPLGDLRFSAPADPSKTTEIQDASSFGPICVGVSQIANASQGEDCLFINVWTPSNATSQSKLPVWLYIQGGGYALNANANYNGTEVVQQSGHGIVFVNFNYRVGALGFLASKEVRQDGALNAGLLDQRKVLAWVQENIALFGGDPEHVVIHGASAGAGSVALHLAAYGGRNDNLFVGAIPESTFWPTQRTVEEQQFLYDLFVNGTGCSTSKDTLSCLRSVDIDTIQAANIVYPFPGASDDPLPLWSFLPVIDGDLIRDQLYTAFETGRFIKVPLMVGDDANEGTIFANNASTSREVAQLMKNNYPKLTPPQLTEIMNAYPLMSPEPMHAPYFHSAAAAYGQATFTCPGNHMAASFAQYLSPDQVWDYHYDVLDPTEIALGLGVPHTFETPAIFGLGMTTAYPDALSYYGSNKPIIPIVMNYWISFVKTLNPNSFKDANAPEWDSWGSGTGMRLKIQTNHTDMEVVPANLLKNCEMWKRMAMTMEI</sequence>
<comment type="similarity">
    <text evidence="1 3">Belongs to the type-B carboxylesterase/lipase family.</text>
</comment>
<evidence type="ECO:0000256" key="1">
    <source>
        <dbReference type="ARBA" id="ARBA00005964"/>
    </source>
</evidence>
<evidence type="ECO:0000313" key="5">
    <source>
        <dbReference type="EMBL" id="RLL95286.1"/>
    </source>
</evidence>
<dbReference type="InterPro" id="IPR019819">
    <property type="entry name" value="Carboxylesterase_B_CS"/>
</dbReference>
<dbReference type="AlphaFoldDB" id="A0A3R7J271"/>
<dbReference type="Gene3D" id="3.40.50.1820">
    <property type="entry name" value="alpha/beta hydrolase"/>
    <property type="match status" value="1"/>
</dbReference>
<proteinExistence type="inferred from homology"/>
<dbReference type="EMBL" id="NIDN02000159">
    <property type="protein sequence ID" value="RLL95286.1"/>
    <property type="molecule type" value="Genomic_DNA"/>
</dbReference>
<evidence type="ECO:0000259" key="4">
    <source>
        <dbReference type="Pfam" id="PF00135"/>
    </source>
</evidence>
<evidence type="ECO:0000313" key="6">
    <source>
        <dbReference type="Proteomes" id="UP000215289"/>
    </source>
</evidence>
<dbReference type="Pfam" id="PF00135">
    <property type="entry name" value="COesterase"/>
    <property type="match status" value="1"/>
</dbReference>
<dbReference type="GO" id="GO:0052689">
    <property type="term" value="F:carboxylic ester hydrolase activity"/>
    <property type="evidence" value="ECO:0007669"/>
    <property type="project" value="TreeGrafter"/>
</dbReference>
<dbReference type="PROSITE" id="PS00122">
    <property type="entry name" value="CARBOXYLESTERASE_B_1"/>
    <property type="match status" value="1"/>
</dbReference>
<dbReference type="Proteomes" id="UP000215289">
    <property type="component" value="Unassembled WGS sequence"/>
</dbReference>
<dbReference type="InterPro" id="IPR029058">
    <property type="entry name" value="AB_hydrolase_fold"/>
</dbReference>
<dbReference type="SUPFAM" id="SSF53474">
    <property type="entry name" value="alpha/beta-Hydrolases"/>
    <property type="match status" value="1"/>
</dbReference>
<keyword evidence="6" id="KW-1185">Reference proteome</keyword>
<evidence type="ECO:0000256" key="2">
    <source>
        <dbReference type="ARBA" id="ARBA00022801"/>
    </source>
</evidence>
<protein>
    <recommendedName>
        <fullName evidence="3">Carboxylic ester hydrolase</fullName>
        <ecNumber evidence="3">3.1.1.-</ecNumber>
    </recommendedName>
</protein>
<dbReference type="PANTHER" id="PTHR43918">
    <property type="entry name" value="ACETYLCHOLINESTERASE"/>
    <property type="match status" value="1"/>
</dbReference>
<evidence type="ECO:0000256" key="3">
    <source>
        <dbReference type="RuleBase" id="RU361235"/>
    </source>
</evidence>
<reference evidence="5 6" key="1">
    <citation type="submission" date="2018-08" db="EMBL/GenBank/DDBJ databases">
        <title>Draft genome sequences of two Aspergillus turcosus clinical strains isolated from bronchoalveolar lavage fluid: one azole-susceptible and the other azole-resistant.</title>
        <authorList>
            <person name="Parent-Michaud M."/>
            <person name="Dufresne P.J."/>
            <person name="Fournier E."/>
            <person name="Martineau C."/>
            <person name="Moreira S."/>
            <person name="Perkins V."/>
            <person name="De Repentigny L."/>
            <person name="Dufresne S.F."/>
        </authorList>
    </citation>
    <scope>NUCLEOTIDE SEQUENCE [LARGE SCALE GENOMIC DNA]</scope>
    <source>
        <strain evidence="5">HMR AF 1038</strain>
    </source>
</reference>
<comment type="caution">
    <text evidence="5">The sequence shown here is derived from an EMBL/GenBank/DDBJ whole genome shotgun (WGS) entry which is preliminary data.</text>
</comment>
<keyword evidence="2 3" id="KW-0378">Hydrolase</keyword>
<dbReference type="InterPro" id="IPR019826">
    <property type="entry name" value="Carboxylesterase_B_AS"/>
</dbReference>
<dbReference type="InterPro" id="IPR050654">
    <property type="entry name" value="AChE-related_enzymes"/>
</dbReference>